<gene>
    <name evidence="1" type="ORF">GGQ87_002825</name>
</gene>
<evidence type="ECO:0000313" key="1">
    <source>
        <dbReference type="EMBL" id="NJC42530.1"/>
    </source>
</evidence>
<dbReference type="Proteomes" id="UP000587415">
    <property type="component" value="Unassembled WGS sequence"/>
</dbReference>
<protein>
    <submittedName>
        <fullName evidence="1">Uncharacterized protein</fullName>
    </submittedName>
</protein>
<organism evidence="1 2">
    <name type="scientific">Brevundimonas alba</name>
    <dbReference type="NCBI Taxonomy" id="74314"/>
    <lineage>
        <taxon>Bacteria</taxon>
        <taxon>Pseudomonadati</taxon>
        <taxon>Pseudomonadota</taxon>
        <taxon>Alphaproteobacteria</taxon>
        <taxon>Caulobacterales</taxon>
        <taxon>Caulobacteraceae</taxon>
        <taxon>Brevundimonas</taxon>
    </lineage>
</organism>
<sequence>MQALIQMIIGFIAMLAAAALSQFGLQLDAPQKPQREVHRVRDCGDQPAGALIAAAERRQDC</sequence>
<keyword evidence="2" id="KW-1185">Reference proteome</keyword>
<reference evidence="1 2" key="1">
    <citation type="submission" date="2020-03" db="EMBL/GenBank/DDBJ databases">
        <title>Genomic Encyclopedia of Type Strains, Phase IV (KMG-IV): sequencing the most valuable type-strain genomes for metagenomic binning, comparative biology and taxonomic classification.</title>
        <authorList>
            <person name="Goeker M."/>
        </authorList>
    </citation>
    <scope>NUCLEOTIDE SEQUENCE [LARGE SCALE GENOMIC DNA]</scope>
    <source>
        <strain evidence="1 2">DSM 4736</strain>
    </source>
</reference>
<proteinExistence type="predicted"/>
<name>A0A7X6BQ64_9CAUL</name>
<dbReference type="RefSeq" id="WP_168048804.1">
    <property type="nucleotide sequence ID" value="NZ_JAATJM010000002.1"/>
</dbReference>
<dbReference type="EMBL" id="JAATJM010000002">
    <property type="protein sequence ID" value="NJC42530.1"/>
    <property type="molecule type" value="Genomic_DNA"/>
</dbReference>
<comment type="caution">
    <text evidence="1">The sequence shown here is derived from an EMBL/GenBank/DDBJ whole genome shotgun (WGS) entry which is preliminary data.</text>
</comment>
<accession>A0A7X6BQ64</accession>
<evidence type="ECO:0000313" key="2">
    <source>
        <dbReference type="Proteomes" id="UP000587415"/>
    </source>
</evidence>
<dbReference type="AlphaFoldDB" id="A0A7X6BQ64"/>